<reference evidence="2" key="1">
    <citation type="submission" date="2021-02" db="EMBL/GenBank/DDBJ databases">
        <authorList>
            <person name="Nowell W R."/>
        </authorList>
    </citation>
    <scope>NUCLEOTIDE SEQUENCE</scope>
</reference>
<feature type="compositionally biased region" description="Basic and acidic residues" evidence="1">
    <location>
        <begin position="15"/>
        <end position="32"/>
    </location>
</feature>
<evidence type="ECO:0000313" key="5">
    <source>
        <dbReference type="Proteomes" id="UP000663889"/>
    </source>
</evidence>
<evidence type="ECO:0000256" key="1">
    <source>
        <dbReference type="SAM" id="MobiDB-lite"/>
    </source>
</evidence>
<dbReference type="AlphaFoldDB" id="A0A814G1N8"/>
<dbReference type="Proteomes" id="UP000663874">
    <property type="component" value="Unassembled WGS sequence"/>
</dbReference>
<dbReference type="Proteomes" id="UP000663889">
    <property type="component" value="Unassembled WGS sequence"/>
</dbReference>
<proteinExistence type="predicted"/>
<sequence length="111" mass="12357">MEHSWFEDESEDDALGDKESSSEIEHDDSETSEHEDEIDLDDVTSKKGYTQSTSYSSSSGMIWSSISSYSTKTYSTDTATMKTGPTELTQDVISVADAFQCFISENILQKI</sequence>
<dbReference type="EMBL" id="CAJOAX010023380">
    <property type="protein sequence ID" value="CAF4212190.1"/>
    <property type="molecule type" value="Genomic_DNA"/>
</dbReference>
<dbReference type="Proteomes" id="UP000663823">
    <property type="component" value="Unassembled WGS sequence"/>
</dbReference>
<dbReference type="EMBL" id="CAJOBE010000184">
    <property type="protein sequence ID" value="CAF3590605.1"/>
    <property type="molecule type" value="Genomic_DNA"/>
</dbReference>
<feature type="compositionally biased region" description="Low complexity" evidence="1">
    <location>
        <begin position="46"/>
        <end position="61"/>
    </location>
</feature>
<protein>
    <submittedName>
        <fullName evidence="2">Uncharacterized protein</fullName>
    </submittedName>
</protein>
<feature type="compositionally biased region" description="Acidic residues" evidence="1">
    <location>
        <begin position="33"/>
        <end position="42"/>
    </location>
</feature>
<accession>A0A814G1N8</accession>
<dbReference type="EMBL" id="CAJNOU010000406">
    <property type="protein sequence ID" value="CAF0987904.1"/>
    <property type="molecule type" value="Genomic_DNA"/>
</dbReference>
<name>A0A814G1N8_9BILA</name>
<organism evidence="2 5">
    <name type="scientific">Rotaria sordida</name>
    <dbReference type="NCBI Taxonomy" id="392033"/>
    <lineage>
        <taxon>Eukaryota</taxon>
        <taxon>Metazoa</taxon>
        <taxon>Spiralia</taxon>
        <taxon>Gnathifera</taxon>
        <taxon>Rotifera</taxon>
        <taxon>Eurotatoria</taxon>
        <taxon>Bdelloidea</taxon>
        <taxon>Philodinida</taxon>
        <taxon>Philodinidae</taxon>
        <taxon>Rotaria</taxon>
    </lineage>
</organism>
<evidence type="ECO:0000313" key="3">
    <source>
        <dbReference type="EMBL" id="CAF3590605.1"/>
    </source>
</evidence>
<feature type="region of interest" description="Disordered" evidence="1">
    <location>
        <begin position="1"/>
        <end position="61"/>
    </location>
</feature>
<gene>
    <name evidence="3" type="ORF">FNK824_LOCUS2900</name>
    <name evidence="4" type="ORF">OTI717_LOCUS39031</name>
    <name evidence="2" type="ORF">SEV965_LOCUS10107</name>
</gene>
<comment type="caution">
    <text evidence="2">The sequence shown here is derived from an EMBL/GenBank/DDBJ whole genome shotgun (WGS) entry which is preliminary data.</text>
</comment>
<evidence type="ECO:0000313" key="2">
    <source>
        <dbReference type="EMBL" id="CAF0987904.1"/>
    </source>
</evidence>
<evidence type="ECO:0000313" key="4">
    <source>
        <dbReference type="EMBL" id="CAF4212190.1"/>
    </source>
</evidence>